<dbReference type="Gene3D" id="1.10.10.10">
    <property type="entry name" value="Winged helix-like DNA-binding domain superfamily/Winged helix DNA-binding domain"/>
    <property type="match status" value="1"/>
</dbReference>
<dbReference type="GO" id="GO:0003677">
    <property type="term" value="F:DNA binding"/>
    <property type="evidence" value="ECO:0007669"/>
    <property type="project" value="InterPro"/>
</dbReference>
<gene>
    <name evidence="4" type="ORF">FB559_8123</name>
</gene>
<accession>A0A543C157</accession>
<sequence>MVARLLRAARGGRGGVLLFEGEPGIGKTRLLEEAADSAASQKFQLARGAAEKLSRVVALGPLILALGESTQTLLAVPQLAGGMDARLRLLDAVQARLEERAARGPLLIALDDLQWADPTTLLALSTLVPELSSYPLVWILSRTAGRRDSGVARLYDVLERDGATRVTMGALARPAVAEIAADVLGVAPSPELLALVAGAGGNPFLLVELLTALRDEHAVQTIEGRAVPISSRLPHRIREIATRRLRGLSPRACHLLQVAAVLGCCFEADDVAEMFGEPLARLLPALDEAEAAGVVVRGPDLLSFRHDLSWMAVTETIAPTVRRALHRQAGQMMLERGSSVAAAAHLVEGARPGDAAALAGLDRAVREVLPTSPETAAELAVRAVELTVPGDEAVFDRVLRAVRALTTAGRLSEAVRLARPALRAATTPRGRCAQLRYELAYALLQAGHVAEAVAEAETAIDQGDLPDELRGLLEQVLSHGPLGSRARPRARQRAEAVLASSRQHSRPSLIAAHLVLTDVAWSEGRAADGLGHSHEAARIASSEPIRYIRPHVLYACTLMDMRRLTEAETALRIATDQITALGTTAHAAIPTLLRARLRLIEGRLDDAATEARAGLATADKLGAHLYDVFGTTVLATVALRRGDLTAADTYADLSRSHHVPGLDPMSAWWWTNWCPTLVAEAQGGPERTVDLLQAPYTDPGERRLLFMIEADAAAWLTRIALALGDRARANAVTATAERLARDAPDFPTLGASAAHAHGLLHHDTAALAHAATAHLTSWSRASAAEDLGVMYARATGATDRETAIHHLDQARDAYQQAGAQRDVARVRARLRRLGVRRRHWTQSKRPAFGWDSLTDTERNVAALAAQGLTNPQIAARMFISRDTVKFHLSQVFRKLDIASRVELAHRTGPHGFRRNA</sequence>
<name>A0A543C157_9ACTN</name>
<dbReference type="GO" id="GO:0005524">
    <property type="term" value="F:ATP binding"/>
    <property type="evidence" value="ECO:0007669"/>
    <property type="project" value="UniProtKB-KW"/>
</dbReference>
<proteinExistence type="predicted"/>
<organism evidence="4 5">
    <name type="scientific">Actinoallomurus bryophytorum</name>
    <dbReference type="NCBI Taxonomy" id="1490222"/>
    <lineage>
        <taxon>Bacteria</taxon>
        <taxon>Bacillati</taxon>
        <taxon>Actinomycetota</taxon>
        <taxon>Actinomycetes</taxon>
        <taxon>Streptosporangiales</taxon>
        <taxon>Thermomonosporaceae</taxon>
        <taxon>Actinoallomurus</taxon>
    </lineage>
</organism>
<dbReference type="Pfam" id="PF00196">
    <property type="entry name" value="GerE"/>
    <property type="match status" value="1"/>
</dbReference>
<dbReference type="SUPFAM" id="SSF52540">
    <property type="entry name" value="P-loop containing nucleoside triphosphate hydrolases"/>
    <property type="match status" value="1"/>
</dbReference>
<dbReference type="InterPro" id="IPR016032">
    <property type="entry name" value="Sig_transdc_resp-reg_C-effctor"/>
</dbReference>
<keyword evidence="1" id="KW-0547">Nucleotide-binding</keyword>
<dbReference type="PROSITE" id="PS50043">
    <property type="entry name" value="HTH_LUXR_2"/>
    <property type="match status" value="1"/>
</dbReference>
<reference evidence="4 5" key="1">
    <citation type="submission" date="2019-06" db="EMBL/GenBank/DDBJ databases">
        <title>Sequencing the genomes of 1000 actinobacteria strains.</title>
        <authorList>
            <person name="Klenk H.-P."/>
        </authorList>
    </citation>
    <scope>NUCLEOTIDE SEQUENCE [LARGE SCALE GENOMIC DNA]</scope>
    <source>
        <strain evidence="4 5">DSM 102200</strain>
    </source>
</reference>
<evidence type="ECO:0000259" key="3">
    <source>
        <dbReference type="PROSITE" id="PS50043"/>
    </source>
</evidence>
<dbReference type="GO" id="GO:0005737">
    <property type="term" value="C:cytoplasm"/>
    <property type="evidence" value="ECO:0007669"/>
    <property type="project" value="TreeGrafter"/>
</dbReference>
<dbReference type="SUPFAM" id="SSF46894">
    <property type="entry name" value="C-terminal effector domain of the bipartite response regulators"/>
    <property type="match status" value="1"/>
</dbReference>
<dbReference type="InterPro" id="IPR027417">
    <property type="entry name" value="P-loop_NTPase"/>
</dbReference>
<dbReference type="InterPro" id="IPR011990">
    <property type="entry name" value="TPR-like_helical_dom_sf"/>
</dbReference>
<dbReference type="Pfam" id="PF13191">
    <property type="entry name" value="AAA_16"/>
    <property type="match status" value="1"/>
</dbReference>
<dbReference type="SMART" id="SM00421">
    <property type="entry name" value="HTH_LUXR"/>
    <property type="match status" value="1"/>
</dbReference>
<dbReference type="GO" id="GO:0004016">
    <property type="term" value="F:adenylate cyclase activity"/>
    <property type="evidence" value="ECO:0007669"/>
    <property type="project" value="TreeGrafter"/>
</dbReference>
<dbReference type="EMBL" id="VFOZ01000002">
    <property type="protein sequence ID" value="TQL90810.1"/>
    <property type="molecule type" value="Genomic_DNA"/>
</dbReference>
<dbReference type="Gene3D" id="1.25.40.10">
    <property type="entry name" value="Tetratricopeptide repeat domain"/>
    <property type="match status" value="1"/>
</dbReference>
<evidence type="ECO:0000313" key="4">
    <source>
        <dbReference type="EMBL" id="TQL90810.1"/>
    </source>
</evidence>
<dbReference type="CDD" id="cd06170">
    <property type="entry name" value="LuxR_C_like"/>
    <property type="match status" value="1"/>
</dbReference>
<keyword evidence="5" id="KW-1185">Reference proteome</keyword>
<dbReference type="AlphaFoldDB" id="A0A543C157"/>
<dbReference type="InterPro" id="IPR000792">
    <property type="entry name" value="Tscrpt_reg_LuxR_C"/>
</dbReference>
<evidence type="ECO:0000256" key="1">
    <source>
        <dbReference type="ARBA" id="ARBA00022741"/>
    </source>
</evidence>
<keyword evidence="2" id="KW-0067">ATP-binding</keyword>
<dbReference type="InterPro" id="IPR036388">
    <property type="entry name" value="WH-like_DNA-bd_sf"/>
</dbReference>
<dbReference type="PANTHER" id="PTHR16305">
    <property type="entry name" value="TESTICULAR SOLUBLE ADENYLYL CYCLASE"/>
    <property type="match status" value="1"/>
</dbReference>
<dbReference type="GO" id="GO:0006355">
    <property type="term" value="P:regulation of DNA-templated transcription"/>
    <property type="evidence" value="ECO:0007669"/>
    <property type="project" value="InterPro"/>
</dbReference>
<dbReference type="Proteomes" id="UP000316096">
    <property type="component" value="Unassembled WGS sequence"/>
</dbReference>
<protein>
    <submittedName>
        <fullName evidence="4">AAA ATPase-like protein</fullName>
    </submittedName>
</protein>
<evidence type="ECO:0000313" key="5">
    <source>
        <dbReference type="Proteomes" id="UP000316096"/>
    </source>
</evidence>
<dbReference type="PANTHER" id="PTHR16305:SF35">
    <property type="entry name" value="TRANSCRIPTIONAL ACTIVATOR DOMAIN"/>
    <property type="match status" value="1"/>
</dbReference>
<dbReference type="PRINTS" id="PR00038">
    <property type="entry name" value="HTHLUXR"/>
</dbReference>
<comment type="caution">
    <text evidence="4">The sequence shown here is derived from an EMBL/GenBank/DDBJ whole genome shotgun (WGS) entry which is preliminary data.</text>
</comment>
<evidence type="ECO:0000256" key="2">
    <source>
        <dbReference type="ARBA" id="ARBA00022840"/>
    </source>
</evidence>
<feature type="domain" description="HTH luxR-type" evidence="3">
    <location>
        <begin position="846"/>
        <end position="911"/>
    </location>
</feature>
<dbReference type="InterPro" id="IPR041664">
    <property type="entry name" value="AAA_16"/>
</dbReference>